<dbReference type="GO" id="GO:0015920">
    <property type="term" value="P:lipopolysaccharide transport"/>
    <property type="evidence" value="ECO:0007669"/>
    <property type="project" value="InterPro"/>
</dbReference>
<keyword evidence="5" id="KW-1133">Transmembrane helix</keyword>
<dbReference type="PANTHER" id="PTHR36504:SF1">
    <property type="entry name" value="LIPOPOLYSACCHARIDE EXPORT SYSTEM PROTEIN LPTA"/>
    <property type="match status" value="1"/>
</dbReference>
<feature type="transmembrane region" description="Helical" evidence="5">
    <location>
        <begin position="6"/>
        <end position="25"/>
    </location>
</feature>
<dbReference type="InterPro" id="IPR052037">
    <property type="entry name" value="LPS_export_LptA"/>
</dbReference>
<keyword evidence="5" id="KW-0812">Transmembrane</keyword>
<protein>
    <submittedName>
        <fullName evidence="7">Lipopolysaccharide transport protein LptA</fullName>
    </submittedName>
</protein>
<dbReference type="KEGG" id="maes:Ga0123461_1071"/>
<feature type="domain" description="Organic solvent tolerance-like N-terminal" evidence="6">
    <location>
        <begin position="29"/>
        <end position="132"/>
    </location>
</feature>
<keyword evidence="1" id="KW-0813">Transport</keyword>
<keyword evidence="5" id="KW-0472">Membrane</keyword>
<keyword evidence="8" id="KW-1185">Reference proteome</keyword>
<reference evidence="7 8" key="1">
    <citation type="submission" date="2016-12" db="EMBL/GenBank/DDBJ databases">
        <title>Isolation and genomic insights into novel planktonic Zetaproteobacteria from stratified waters of the Chesapeake Bay.</title>
        <authorList>
            <person name="McAllister S.M."/>
            <person name="Kato S."/>
            <person name="Chan C.S."/>
            <person name="Chiu B.K."/>
            <person name="Field E.K."/>
        </authorList>
    </citation>
    <scope>NUCLEOTIDE SEQUENCE [LARGE SCALE GENOMIC DNA]</scope>
    <source>
        <strain evidence="7 8">CP-5</strain>
    </source>
</reference>
<sequence>MAGSEVVIRILAIVVLFLIPTQLWAGPMEIESDKMTFLHKSERAEFINKVHLKRDDFEIYCDRLLAYYKNNKLDRAEAFGHIRLLQKDITGRSDRAILDQKNNILTLIGHAVLEQAGNRIEGETIVHDMAREKTVVQPDKGGRTHMTIDSDEPHTPAQKRKVK</sequence>
<dbReference type="GO" id="GO:0030288">
    <property type="term" value="C:outer membrane-bounded periplasmic space"/>
    <property type="evidence" value="ECO:0007669"/>
    <property type="project" value="TreeGrafter"/>
</dbReference>
<proteinExistence type="predicted"/>
<dbReference type="Gene3D" id="2.60.450.10">
    <property type="entry name" value="Lipopolysaccharide (LPS) transport protein A like domain"/>
    <property type="match status" value="1"/>
</dbReference>
<dbReference type="OrthoDB" id="5453241at2"/>
<dbReference type="NCBIfam" id="TIGR03002">
    <property type="entry name" value="outer_YhbN_LptA"/>
    <property type="match status" value="1"/>
</dbReference>
<dbReference type="AlphaFoldDB" id="A0A2K8KX36"/>
<organism evidence="7 8">
    <name type="scientific">Mariprofundus aestuarium</name>
    <dbReference type="NCBI Taxonomy" id="1921086"/>
    <lineage>
        <taxon>Bacteria</taxon>
        <taxon>Pseudomonadati</taxon>
        <taxon>Pseudomonadota</taxon>
        <taxon>Candidatius Mariprofundia</taxon>
        <taxon>Mariprofundales</taxon>
        <taxon>Mariprofundaceae</taxon>
        <taxon>Mariprofundus</taxon>
    </lineage>
</organism>
<dbReference type="Proteomes" id="UP000231701">
    <property type="component" value="Chromosome"/>
</dbReference>
<evidence type="ECO:0000256" key="1">
    <source>
        <dbReference type="ARBA" id="ARBA00022448"/>
    </source>
</evidence>
<keyword evidence="3" id="KW-0574">Periplasm</keyword>
<evidence type="ECO:0000313" key="8">
    <source>
        <dbReference type="Proteomes" id="UP000231701"/>
    </source>
</evidence>
<feature type="compositionally biased region" description="Basic and acidic residues" evidence="4">
    <location>
        <begin position="137"/>
        <end position="154"/>
    </location>
</feature>
<dbReference type="GO" id="GO:0009279">
    <property type="term" value="C:cell outer membrane"/>
    <property type="evidence" value="ECO:0007669"/>
    <property type="project" value="TreeGrafter"/>
</dbReference>
<name>A0A2K8KX36_MARES</name>
<evidence type="ECO:0000256" key="5">
    <source>
        <dbReference type="SAM" id="Phobius"/>
    </source>
</evidence>
<dbReference type="PANTHER" id="PTHR36504">
    <property type="entry name" value="LIPOPOLYSACCHARIDE EXPORT SYSTEM PROTEIN LPTA"/>
    <property type="match status" value="1"/>
</dbReference>
<dbReference type="GO" id="GO:0017089">
    <property type="term" value="F:glycolipid transfer activity"/>
    <property type="evidence" value="ECO:0007669"/>
    <property type="project" value="TreeGrafter"/>
</dbReference>
<feature type="region of interest" description="Disordered" evidence="4">
    <location>
        <begin position="137"/>
        <end position="163"/>
    </location>
</feature>
<keyword evidence="2" id="KW-0732">Signal</keyword>
<accession>A0A2K8KX36</accession>
<dbReference type="EMBL" id="CP018799">
    <property type="protein sequence ID" value="ATX79490.1"/>
    <property type="molecule type" value="Genomic_DNA"/>
</dbReference>
<evidence type="ECO:0000259" key="6">
    <source>
        <dbReference type="Pfam" id="PF03968"/>
    </source>
</evidence>
<evidence type="ECO:0000256" key="3">
    <source>
        <dbReference type="ARBA" id="ARBA00022764"/>
    </source>
</evidence>
<dbReference type="InterPro" id="IPR005653">
    <property type="entry name" value="OstA-like_N"/>
</dbReference>
<dbReference type="InterPro" id="IPR014340">
    <property type="entry name" value="LptA"/>
</dbReference>
<evidence type="ECO:0000256" key="2">
    <source>
        <dbReference type="ARBA" id="ARBA00022729"/>
    </source>
</evidence>
<gene>
    <name evidence="7" type="ORF">Ga0123461_1071</name>
</gene>
<dbReference type="RefSeq" id="WP_100277376.1">
    <property type="nucleotide sequence ID" value="NZ_CP018799.1"/>
</dbReference>
<dbReference type="Pfam" id="PF03968">
    <property type="entry name" value="LptD_N"/>
    <property type="match status" value="1"/>
</dbReference>
<evidence type="ECO:0000313" key="7">
    <source>
        <dbReference type="EMBL" id="ATX79490.1"/>
    </source>
</evidence>
<dbReference type="GO" id="GO:0001530">
    <property type="term" value="F:lipopolysaccharide binding"/>
    <property type="evidence" value="ECO:0007669"/>
    <property type="project" value="InterPro"/>
</dbReference>
<evidence type="ECO:0000256" key="4">
    <source>
        <dbReference type="SAM" id="MobiDB-lite"/>
    </source>
</evidence>